<keyword evidence="5 6" id="KW-0472">Membrane</keyword>
<evidence type="ECO:0000256" key="1">
    <source>
        <dbReference type="ARBA" id="ARBA00004651"/>
    </source>
</evidence>
<dbReference type="GO" id="GO:0005886">
    <property type="term" value="C:plasma membrane"/>
    <property type="evidence" value="ECO:0007669"/>
    <property type="project" value="UniProtKB-SubCell"/>
</dbReference>
<comment type="caution">
    <text evidence="7">The sequence shown here is derived from an EMBL/GenBank/DDBJ whole genome shotgun (WGS) entry which is preliminary data.</text>
</comment>
<reference evidence="7 8" key="1">
    <citation type="submission" date="2018-01" db="EMBL/GenBank/DDBJ databases">
        <title>Metagenomic assembled genomes from two thermal pools in the Uzon Caldera, Kamchatka, Russia.</title>
        <authorList>
            <person name="Wilkins L."/>
            <person name="Ettinger C."/>
        </authorList>
    </citation>
    <scope>NUCLEOTIDE SEQUENCE [LARGE SCALE GENOMIC DNA]</scope>
    <source>
        <strain evidence="7">ARK-04</strain>
    </source>
</reference>
<dbReference type="Pfam" id="PF03899">
    <property type="entry name" value="ATP-synt_I"/>
    <property type="match status" value="1"/>
</dbReference>
<gene>
    <name evidence="7" type="ORF">C0169_05875</name>
</gene>
<evidence type="ECO:0000256" key="4">
    <source>
        <dbReference type="ARBA" id="ARBA00022989"/>
    </source>
</evidence>
<dbReference type="InterPro" id="IPR005598">
    <property type="entry name" value="ATP_synth_I"/>
</dbReference>
<evidence type="ECO:0000256" key="6">
    <source>
        <dbReference type="SAM" id="Phobius"/>
    </source>
</evidence>
<feature type="transmembrane region" description="Helical" evidence="6">
    <location>
        <begin position="108"/>
        <end position="129"/>
    </location>
</feature>
<accession>A0A2N7Q9L5</accession>
<evidence type="ECO:0000256" key="3">
    <source>
        <dbReference type="ARBA" id="ARBA00022692"/>
    </source>
</evidence>
<evidence type="ECO:0000256" key="5">
    <source>
        <dbReference type="ARBA" id="ARBA00023136"/>
    </source>
</evidence>
<organism evidence="7 8">
    <name type="scientific">Thermodesulfobacterium geofontis</name>
    <dbReference type="NCBI Taxonomy" id="1295609"/>
    <lineage>
        <taxon>Bacteria</taxon>
        <taxon>Pseudomonadati</taxon>
        <taxon>Thermodesulfobacteriota</taxon>
        <taxon>Thermodesulfobacteria</taxon>
        <taxon>Thermodesulfobacteriales</taxon>
        <taxon>Thermodesulfobacteriaceae</taxon>
        <taxon>Thermodesulfobacterium</taxon>
    </lineage>
</organism>
<proteinExistence type="predicted"/>
<evidence type="ECO:0000256" key="2">
    <source>
        <dbReference type="ARBA" id="ARBA00022475"/>
    </source>
</evidence>
<protein>
    <recommendedName>
        <fullName evidence="9">ATP synthase subunit I</fullName>
    </recommendedName>
</protein>
<dbReference type="AlphaFoldDB" id="A0A2N7Q9L5"/>
<dbReference type="EMBL" id="PNJD01000361">
    <property type="protein sequence ID" value="PMP94992.1"/>
    <property type="molecule type" value="Genomic_DNA"/>
</dbReference>
<keyword evidence="2" id="KW-1003">Cell membrane</keyword>
<evidence type="ECO:0000313" key="8">
    <source>
        <dbReference type="Proteomes" id="UP000235619"/>
    </source>
</evidence>
<name>A0A2N7Q9L5_9BACT</name>
<dbReference type="Proteomes" id="UP000235619">
    <property type="component" value="Unassembled WGS sequence"/>
</dbReference>
<comment type="subcellular location">
    <subcellularLocation>
        <location evidence="1">Cell membrane</location>
        <topology evidence="1">Multi-pass membrane protein</topology>
    </subcellularLocation>
</comment>
<feature type="transmembrane region" description="Helical" evidence="6">
    <location>
        <begin position="16"/>
        <end position="33"/>
    </location>
</feature>
<sequence length="136" mass="15826">MVKKITLTTFLKQLEISFLLVSIISAFFVLLIWKDINYTLSLLSGSFVAYLNFRSTKNDSIKTLNLVKEGLSPEKGIFLYMSKFYLRLFATGIVLFFFIKILKMNAIFILLGLTLIYFQLILISIRNFYLKKLEIV</sequence>
<evidence type="ECO:0000313" key="7">
    <source>
        <dbReference type="EMBL" id="PMP94992.1"/>
    </source>
</evidence>
<feature type="transmembrane region" description="Helical" evidence="6">
    <location>
        <begin position="84"/>
        <end position="102"/>
    </location>
</feature>
<keyword evidence="4 6" id="KW-1133">Transmembrane helix</keyword>
<evidence type="ECO:0008006" key="9">
    <source>
        <dbReference type="Google" id="ProtNLM"/>
    </source>
</evidence>
<keyword evidence="3 6" id="KW-0812">Transmembrane</keyword>